<organism evidence="1 2">
    <name type="scientific">Sphingorhabdus rigui</name>
    <dbReference type="NCBI Taxonomy" id="1282858"/>
    <lineage>
        <taxon>Bacteria</taxon>
        <taxon>Pseudomonadati</taxon>
        <taxon>Pseudomonadota</taxon>
        <taxon>Alphaproteobacteria</taxon>
        <taxon>Sphingomonadales</taxon>
        <taxon>Sphingomonadaceae</taxon>
        <taxon>Sphingorhabdus</taxon>
    </lineage>
</organism>
<dbReference type="RefSeq" id="WP_344672523.1">
    <property type="nucleotide sequence ID" value="NZ_BAABBG010000023.1"/>
</dbReference>
<accession>A0A840AYL7</accession>
<dbReference type="EMBL" id="JACIEA010000001">
    <property type="protein sequence ID" value="MBB3942731.1"/>
    <property type="molecule type" value="Genomic_DNA"/>
</dbReference>
<dbReference type="AlphaFoldDB" id="A0A840AYL7"/>
<protein>
    <submittedName>
        <fullName evidence="1">Uncharacterized protein</fullName>
    </submittedName>
</protein>
<evidence type="ECO:0000313" key="1">
    <source>
        <dbReference type="EMBL" id="MBB3942731.1"/>
    </source>
</evidence>
<sequence>MEDGERAPDIFDYCKRNLKPGGGSRGLLARRVSSLVDIDDVLKITNIKIEQPCRCPMQRGLRSVSLPEQ</sequence>
<dbReference type="Proteomes" id="UP000581447">
    <property type="component" value="Unassembled WGS sequence"/>
</dbReference>
<proteinExistence type="predicted"/>
<comment type="caution">
    <text evidence="1">The sequence shown here is derived from an EMBL/GenBank/DDBJ whole genome shotgun (WGS) entry which is preliminary data.</text>
</comment>
<name>A0A840AYL7_9SPHN</name>
<reference evidence="1 2" key="1">
    <citation type="submission" date="2020-08" db="EMBL/GenBank/DDBJ databases">
        <title>Genomic Encyclopedia of Type Strains, Phase IV (KMG-IV): sequencing the most valuable type-strain genomes for metagenomic binning, comparative biology and taxonomic classification.</title>
        <authorList>
            <person name="Goeker M."/>
        </authorList>
    </citation>
    <scope>NUCLEOTIDE SEQUENCE [LARGE SCALE GENOMIC DNA]</scope>
    <source>
        <strain evidence="1 2">DSM 29050</strain>
    </source>
</reference>
<keyword evidence="2" id="KW-1185">Reference proteome</keyword>
<evidence type="ECO:0000313" key="2">
    <source>
        <dbReference type="Proteomes" id="UP000581447"/>
    </source>
</evidence>
<gene>
    <name evidence="1" type="ORF">GGR91_000953</name>
</gene>